<keyword evidence="5 8" id="KW-0720">Serine protease</keyword>
<dbReference type="STRING" id="45056.Lade_2109"/>
<dbReference type="PANTHER" id="PTHR14218">
    <property type="entry name" value="PROTEASE S8 TRIPEPTIDYL PEPTIDASE I CLN2"/>
    <property type="match status" value="1"/>
</dbReference>
<dbReference type="CDD" id="cd11377">
    <property type="entry name" value="Pro-peptidase_S53"/>
    <property type="match status" value="1"/>
</dbReference>
<dbReference type="Pfam" id="PF09286">
    <property type="entry name" value="Pro-kuma_activ"/>
    <property type="match status" value="1"/>
</dbReference>
<dbReference type="GO" id="GO:0006508">
    <property type="term" value="P:proteolysis"/>
    <property type="evidence" value="ECO:0007669"/>
    <property type="project" value="UniProtKB-KW"/>
</dbReference>
<dbReference type="PANTHER" id="PTHR14218:SF15">
    <property type="entry name" value="TRIPEPTIDYL-PEPTIDASE 1"/>
    <property type="match status" value="1"/>
</dbReference>
<evidence type="ECO:0000256" key="1">
    <source>
        <dbReference type="ARBA" id="ARBA00001913"/>
    </source>
</evidence>
<evidence type="ECO:0000313" key="11">
    <source>
        <dbReference type="EMBL" id="KTC64815.1"/>
    </source>
</evidence>
<comment type="cofactor">
    <cofactor evidence="1">
        <name>Ca(2+)</name>
        <dbReference type="ChEBI" id="CHEBI:29108"/>
    </cofactor>
</comment>
<dbReference type="GO" id="GO:0008240">
    <property type="term" value="F:tripeptidyl-peptidase activity"/>
    <property type="evidence" value="ECO:0007669"/>
    <property type="project" value="TreeGrafter"/>
</dbReference>
<dbReference type="EC" id="3.4.21.100" evidence="12"/>
<dbReference type="CDD" id="cd04056">
    <property type="entry name" value="Peptidases_S53"/>
    <property type="match status" value="1"/>
</dbReference>
<evidence type="ECO:0000256" key="3">
    <source>
        <dbReference type="ARBA" id="ARBA00022723"/>
    </source>
</evidence>
<dbReference type="AlphaFoldDB" id="A0A0W0R145"/>
<dbReference type="InterPro" id="IPR036852">
    <property type="entry name" value="Peptidase_S8/S53_dom_sf"/>
</dbReference>
<dbReference type="RefSeq" id="WP_058463156.1">
    <property type="nucleotide sequence ID" value="NZ_CAAAHS010000001.1"/>
</dbReference>
<dbReference type="InterPro" id="IPR030400">
    <property type="entry name" value="Sedolisin_dom"/>
</dbReference>
<geneLocation type="plasmid" evidence="12 14">
    <name>26</name>
</geneLocation>
<dbReference type="InterPro" id="IPR050819">
    <property type="entry name" value="Tripeptidyl-peptidase_I"/>
</dbReference>
<dbReference type="Pfam" id="PF00082">
    <property type="entry name" value="Peptidase_S8"/>
    <property type="match status" value="1"/>
</dbReference>
<gene>
    <name evidence="12" type="primary">pcp</name>
    <name evidence="11" type="ORF">Lade_2109</name>
    <name evidence="12" type="ORF">NCTC12735_01843</name>
</gene>
<name>A0A0W0R145_9GAMM</name>
<keyword evidence="13" id="KW-1185">Reference proteome</keyword>
<feature type="active site" description="Charge relay system" evidence="8">
    <location>
        <position position="310"/>
    </location>
</feature>
<feature type="chain" id="PRO_5033244425" evidence="9">
    <location>
        <begin position="24"/>
        <end position="658"/>
    </location>
</feature>
<dbReference type="Gene3D" id="3.40.50.200">
    <property type="entry name" value="Peptidase S8/S53 domain"/>
    <property type="match status" value="1"/>
</dbReference>
<accession>A0A0W0R145</accession>
<dbReference type="OrthoDB" id="9002785at2"/>
<keyword evidence="7" id="KW-0865">Zymogen</keyword>
<dbReference type="PATRIC" id="fig|45056.6.peg.2181"/>
<keyword evidence="12" id="KW-0614">Plasmid</keyword>
<dbReference type="InterPro" id="IPR015366">
    <property type="entry name" value="S53_propep"/>
</dbReference>
<dbReference type="GO" id="GO:0004252">
    <property type="term" value="F:serine-type endopeptidase activity"/>
    <property type="evidence" value="ECO:0007669"/>
    <property type="project" value="UniProtKB-UniRule"/>
</dbReference>
<comment type="caution">
    <text evidence="8">Lacks conserved residue(s) required for the propagation of feature annotation.</text>
</comment>
<feature type="active site" description="Charge relay system" evidence="8">
    <location>
        <position position="535"/>
    </location>
</feature>
<evidence type="ECO:0000313" key="12">
    <source>
        <dbReference type="EMBL" id="VEH86195.1"/>
    </source>
</evidence>
<evidence type="ECO:0000256" key="8">
    <source>
        <dbReference type="PROSITE-ProRule" id="PRU01032"/>
    </source>
</evidence>
<keyword evidence="4 8" id="KW-0378">Hydrolase</keyword>
<evidence type="ECO:0000313" key="14">
    <source>
        <dbReference type="Proteomes" id="UP000281170"/>
    </source>
</evidence>
<feature type="signal peptide" evidence="9">
    <location>
        <begin position="1"/>
        <end position="23"/>
    </location>
</feature>
<reference evidence="12 14" key="2">
    <citation type="submission" date="2018-12" db="EMBL/GenBank/DDBJ databases">
        <authorList>
            <consortium name="Pathogen Informatics"/>
        </authorList>
    </citation>
    <scope>NUCLEOTIDE SEQUENCE [LARGE SCALE GENOMIC DNA]</scope>
    <source>
        <strain evidence="12 14">NCTC12735</strain>
        <plasmid evidence="14">26</plasmid>
    </source>
</reference>
<proteinExistence type="predicted"/>
<evidence type="ECO:0000256" key="5">
    <source>
        <dbReference type="ARBA" id="ARBA00022825"/>
    </source>
</evidence>
<evidence type="ECO:0000256" key="4">
    <source>
        <dbReference type="ARBA" id="ARBA00022801"/>
    </source>
</evidence>
<dbReference type="SUPFAM" id="SSF54897">
    <property type="entry name" value="Protease propeptides/inhibitors"/>
    <property type="match status" value="1"/>
</dbReference>
<dbReference type="InterPro" id="IPR000209">
    <property type="entry name" value="Peptidase_S8/S53_dom"/>
</dbReference>
<dbReference type="Proteomes" id="UP000281170">
    <property type="component" value="Plasmid 26"/>
</dbReference>
<dbReference type="SMART" id="SM00944">
    <property type="entry name" value="Pro-kuma_activ"/>
    <property type="match status" value="1"/>
</dbReference>
<organism evidence="11 13">
    <name type="scientific">Legionella adelaidensis</name>
    <dbReference type="NCBI Taxonomy" id="45056"/>
    <lineage>
        <taxon>Bacteria</taxon>
        <taxon>Pseudomonadati</taxon>
        <taxon>Pseudomonadota</taxon>
        <taxon>Gammaproteobacteria</taxon>
        <taxon>Legionellales</taxon>
        <taxon>Legionellaceae</taxon>
        <taxon>Legionella</taxon>
    </lineage>
</organism>
<evidence type="ECO:0000256" key="9">
    <source>
        <dbReference type="SAM" id="SignalP"/>
    </source>
</evidence>
<keyword evidence="2 8" id="KW-0645">Protease</keyword>
<dbReference type="KEGG" id="ladl:NCTC12735_01843"/>
<keyword evidence="6" id="KW-0106">Calcium</keyword>
<reference evidence="11 13" key="1">
    <citation type="submission" date="2015-11" db="EMBL/GenBank/DDBJ databases">
        <title>Identification of large and diverse effector repertoires of 38 Legionella species.</title>
        <authorList>
            <person name="Burstein D."/>
            <person name="Amaro F."/>
            <person name="Zusman T."/>
            <person name="Lifshitz Z."/>
            <person name="Cohen O."/>
            <person name="Gilbert J.A."/>
            <person name="Pupko T."/>
            <person name="Shuman H.A."/>
            <person name="Segal G."/>
        </authorList>
    </citation>
    <scope>NUCLEOTIDE SEQUENCE [LARGE SCALE GENOMIC DNA]</scope>
    <source>
        <strain evidence="11 13">1762-AUS-E</strain>
    </source>
</reference>
<evidence type="ECO:0000256" key="2">
    <source>
        <dbReference type="ARBA" id="ARBA00022670"/>
    </source>
</evidence>
<keyword evidence="9" id="KW-0732">Signal</keyword>
<dbReference type="Proteomes" id="UP000054859">
    <property type="component" value="Unassembled WGS sequence"/>
</dbReference>
<dbReference type="SUPFAM" id="SSF52743">
    <property type="entry name" value="Subtilisin-like"/>
    <property type="match status" value="1"/>
</dbReference>
<feature type="domain" description="Peptidase S53" evidence="10">
    <location>
        <begin position="235"/>
        <end position="658"/>
    </location>
</feature>
<feature type="active site" description="Charge relay system" evidence="8">
    <location>
        <position position="314"/>
    </location>
</feature>
<evidence type="ECO:0000256" key="6">
    <source>
        <dbReference type="ARBA" id="ARBA00022837"/>
    </source>
</evidence>
<dbReference type="EMBL" id="LR134435">
    <property type="protein sequence ID" value="VEH86195.1"/>
    <property type="molecule type" value="Genomic_DNA"/>
</dbReference>
<evidence type="ECO:0000313" key="13">
    <source>
        <dbReference type="Proteomes" id="UP000054859"/>
    </source>
</evidence>
<sequence length="658" mass="72426">MDKRQFLYLLTLSAILPANVGKAASNNMLPVNNKEYSLIQNATVIGHLNSQKIISFRAWVKLRNEKDLKRLAEEIYDPKSSKYQHFLTQTEFDKQFSPSPKVLHQLQKYFQRQGLQAEIEEGDIQVTGTVNQVEKALKIGINEYKYQQKTVYANTSAPLLPAFIAKHITGISGLSNISHVEPKYRKIDKTRLIGEPHTLNFEWTPPYLPSAIPTNISTIAGFSGAHLRLAYDLDYVAPVNGVTIDGSGQTIVIIDGCGLLTRDEIREIANRYNRVNNLPLFVDKINFRVVQSDGQDYQNNCPTLNGWDDEIMLDIQSTHTVAPGANIVLVMTNNVDNRDVKKAMDYIMNHNFSVGGFSNAYVVSNSWGDTSLETQSEFLESTYLKASTRGLSVNFAAGDCGDQTYNSSWTCTEVSNQPTVEYPVSSPYVTAVSGTSLFVDNSWNYAFEAGWGTRIGSAFYSGSMGGISRRLNTLPVWQASISDFEVGGYSGTVTSNPYNNTGRALPDIAMLADAYTGLNIYVNKKGATLTYGGASLSTPLFSGVLALVNQARSVKAGGRQNPIGQAAPYLYLNNEQLLATQAIRLVVPPHLIISGAQKVEGSGPKSAFKLLVNFEGEEEVITFGWDSSLRITENQFWNDVVGVGSPNIPNFVQVMTTI</sequence>
<dbReference type="PROSITE" id="PS51695">
    <property type="entry name" value="SEDOLISIN"/>
    <property type="match status" value="1"/>
</dbReference>
<evidence type="ECO:0000259" key="10">
    <source>
        <dbReference type="PROSITE" id="PS51695"/>
    </source>
</evidence>
<dbReference type="GO" id="GO:0046872">
    <property type="term" value="F:metal ion binding"/>
    <property type="evidence" value="ECO:0007669"/>
    <property type="project" value="UniProtKB-KW"/>
</dbReference>
<evidence type="ECO:0000256" key="7">
    <source>
        <dbReference type="ARBA" id="ARBA00023145"/>
    </source>
</evidence>
<dbReference type="EMBL" id="LNKA01000019">
    <property type="protein sequence ID" value="KTC64815.1"/>
    <property type="molecule type" value="Genomic_DNA"/>
</dbReference>
<protein>
    <submittedName>
        <fullName evidence="11">Serine protease, subtilase family</fullName>
        <ecNumber evidence="12">3.4.21.100</ecNumber>
    </submittedName>
</protein>
<keyword evidence="3" id="KW-0479">Metal-binding</keyword>